<keyword evidence="3 6" id="KW-0808">Transferase</keyword>
<dbReference type="Gene3D" id="3.30.720.50">
    <property type="match status" value="1"/>
</dbReference>
<name>A0ABM0GWB3_SACKO</name>
<dbReference type="RefSeq" id="XP_002738768.2">
    <property type="nucleotide sequence ID" value="XM_002738722.2"/>
</dbReference>
<dbReference type="PROSITE" id="PS51059">
    <property type="entry name" value="PARP_CATALYTIC"/>
    <property type="match status" value="1"/>
</dbReference>
<dbReference type="EC" id="2.4.2.-" evidence="6"/>
<dbReference type="PROSITE" id="PS51154">
    <property type="entry name" value="MACRO"/>
    <property type="match status" value="3"/>
</dbReference>
<evidence type="ECO:0000313" key="10">
    <source>
        <dbReference type="Proteomes" id="UP000694865"/>
    </source>
</evidence>
<dbReference type="SUPFAM" id="SSF117839">
    <property type="entry name" value="WWE domain"/>
    <property type="match status" value="1"/>
</dbReference>
<dbReference type="PANTHER" id="PTHR14453">
    <property type="entry name" value="PARP/ZINC FINGER CCCH TYPE DOMAIN CONTAINING PROTEIN"/>
    <property type="match status" value="1"/>
</dbReference>
<evidence type="ECO:0000259" key="7">
    <source>
        <dbReference type="PROSITE" id="PS50918"/>
    </source>
</evidence>
<evidence type="ECO:0000256" key="1">
    <source>
        <dbReference type="ARBA" id="ARBA00004123"/>
    </source>
</evidence>
<sequence>MNEQKFLRNVLQKCLMKAHQSGMTSIAFPAIGTGGRKFPRDVTAKIMYEEVKTFSTKYSTSSLNTISFVVYDKDQPTIKAFEQECNNITTTKEEEPSKTRHRRKIVESPLATETTSTNMGNEFTDLKKGTSEWHMKVGPIFIDVLQGDIITEATEAIVNSTTVDLDLSWGVISKAVLAAAGTTIQDECKQLGKQSEDTVVITNAGKLKCKKIVHMVTPYPSLQHSIKKMLVFADQKGLTSISIPAIGTGGLGLSPKDGATKTFSAIKDFKQTNPKNMKRIRLVIFQAQMLSVYHDVMAEMAVTSPELAKETVEATSDIKGTPSKDNMFGSIRVDVVQGDITSESTDAIVNNTNSEMNMTWGVVSKAILAAGGKSIQDECQTLGEQQDDTVVITNAGKLQCRKIIHMVVPYKDLKTSIINMLQYAEQNGLKSIAMPAIGTGGLGISAKQAAKTTFEAVQDFQLQYNPQSLNYIRLAIFQQAMVAEYQQVMNSIVQSYKGPTSTRGALRRMISGFGYMFGSGKTHVRKKTYLPTKTERAGDSGKDTKWDNITLDIYAESGDVIDHAIKKIEEQLQGEYREKSIRDANVKDLTSEDMLHLQTYAEGLQVKIERVIDDALTELRIYGSLQDVVAVQEETTAILDKIKERKLREERDERYEHNLKHLAKTVKWLYEDNNSDFVEYDEIITGIIESAYLDTKDVVEFQDGSRTYRLDFKTMSEVDISDNSSVSVRRQLKAAGVSLPHNWAGMNDKDIFIAVDVDRTSTEFKTVESYFKKSLQNYKLKQTVKIERIQNPRLYRSYAVLKQSVELKNPKGSQIERKLFHGTSADTILEINTAGFNRSFAGKNATAYGKGTYFAVNSGYSTSYAAAEAGGNKYMYQAAVITGEYTQGNGKMIVPPARTKNDKYDSVVDNMQNPDMFVVFNDAMAYPEYLITFQ</sequence>
<evidence type="ECO:0000259" key="8">
    <source>
        <dbReference type="PROSITE" id="PS51059"/>
    </source>
</evidence>
<keyword evidence="5" id="KW-0539">Nucleus</keyword>
<evidence type="ECO:0000313" key="11">
    <source>
        <dbReference type="RefSeq" id="XP_002738768.2"/>
    </source>
</evidence>
<accession>A0ABM0GWB3</accession>
<dbReference type="InterPro" id="IPR012317">
    <property type="entry name" value="Poly(ADP-ribose)pol_cat_dom"/>
</dbReference>
<keyword evidence="4 6" id="KW-0520">NAD</keyword>
<dbReference type="InterPro" id="IPR037197">
    <property type="entry name" value="WWE_dom_sf"/>
</dbReference>
<dbReference type="CDD" id="cd01439">
    <property type="entry name" value="TCCD_inducible_PARP_like"/>
    <property type="match status" value="1"/>
</dbReference>
<dbReference type="InterPro" id="IPR043472">
    <property type="entry name" value="Macro_dom-like"/>
</dbReference>
<dbReference type="InterPro" id="IPR002589">
    <property type="entry name" value="Macro_dom"/>
</dbReference>
<feature type="domain" description="WWE" evidence="7">
    <location>
        <begin position="654"/>
        <end position="730"/>
    </location>
</feature>
<dbReference type="SUPFAM" id="SSF56399">
    <property type="entry name" value="ADP-ribosylation"/>
    <property type="match status" value="1"/>
</dbReference>
<dbReference type="InterPro" id="IPR052056">
    <property type="entry name" value="Mono-ARTD/PARP"/>
</dbReference>
<dbReference type="GeneID" id="100373231"/>
<organism evidence="10 11">
    <name type="scientific">Saccoglossus kowalevskii</name>
    <name type="common">Acorn worm</name>
    <dbReference type="NCBI Taxonomy" id="10224"/>
    <lineage>
        <taxon>Eukaryota</taxon>
        <taxon>Metazoa</taxon>
        <taxon>Hemichordata</taxon>
        <taxon>Enteropneusta</taxon>
        <taxon>Harrimaniidae</taxon>
        <taxon>Saccoglossus</taxon>
    </lineage>
</organism>
<feature type="domain" description="Macro" evidence="9">
    <location>
        <begin position="1"/>
        <end position="89"/>
    </location>
</feature>
<dbReference type="SMART" id="SM00506">
    <property type="entry name" value="A1pp"/>
    <property type="match status" value="2"/>
</dbReference>
<evidence type="ECO:0000256" key="3">
    <source>
        <dbReference type="ARBA" id="ARBA00022679"/>
    </source>
</evidence>
<keyword evidence="10" id="KW-1185">Reference proteome</keyword>
<dbReference type="Gene3D" id="3.90.228.10">
    <property type="match status" value="1"/>
</dbReference>
<dbReference type="Pfam" id="PF01661">
    <property type="entry name" value="Macro"/>
    <property type="match status" value="3"/>
</dbReference>
<dbReference type="PANTHER" id="PTHR14453:SF67">
    <property type="entry name" value="POLY [ADP-RIBOSE] POLYMERASE"/>
    <property type="match status" value="1"/>
</dbReference>
<dbReference type="SUPFAM" id="SSF52949">
    <property type="entry name" value="Macro domain-like"/>
    <property type="match status" value="3"/>
</dbReference>
<evidence type="ECO:0000256" key="2">
    <source>
        <dbReference type="ARBA" id="ARBA00022676"/>
    </source>
</evidence>
<reference evidence="11" key="1">
    <citation type="submission" date="2025-08" db="UniProtKB">
        <authorList>
            <consortium name="RefSeq"/>
        </authorList>
    </citation>
    <scope>IDENTIFICATION</scope>
    <source>
        <tissue evidence="11">Testes</tissue>
    </source>
</reference>
<evidence type="ECO:0000259" key="9">
    <source>
        <dbReference type="PROSITE" id="PS51154"/>
    </source>
</evidence>
<evidence type="ECO:0000256" key="5">
    <source>
        <dbReference type="ARBA" id="ARBA00023242"/>
    </source>
</evidence>
<dbReference type="InterPro" id="IPR004170">
    <property type="entry name" value="WWE_dom"/>
</dbReference>
<dbReference type="Pfam" id="PF02825">
    <property type="entry name" value="WWE"/>
    <property type="match status" value="1"/>
</dbReference>
<dbReference type="Proteomes" id="UP000694865">
    <property type="component" value="Unplaced"/>
</dbReference>
<dbReference type="Pfam" id="PF00644">
    <property type="entry name" value="PARP"/>
    <property type="match status" value="1"/>
</dbReference>
<dbReference type="Gene3D" id="3.40.220.10">
    <property type="entry name" value="Leucine Aminopeptidase, subunit E, domain 1"/>
    <property type="match status" value="3"/>
</dbReference>
<feature type="domain" description="PARP catalytic" evidence="8">
    <location>
        <begin position="739"/>
        <end position="934"/>
    </location>
</feature>
<protein>
    <recommendedName>
        <fullName evidence="6">Poly [ADP-ribose] polymerase</fullName>
        <shortName evidence="6">PARP</shortName>
        <ecNumber evidence="6">2.4.2.-</ecNumber>
    </recommendedName>
</protein>
<evidence type="ECO:0000256" key="6">
    <source>
        <dbReference type="RuleBase" id="RU362114"/>
    </source>
</evidence>
<proteinExistence type="predicted"/>
<feature type="domain" description="Macro" evidence="9">
    <location>
        <begin position="320"/>
        <end position="493"/>
    </location>
</feature>
<keyword evidence="2 6" id="KW-0328">Glycosyltransferase</keyword>
<gene>
    <name evidence="11" type="primary">LOC100373231</name>
</gene>
<dbReference type="PROSITE" id="PS50918">
    <property type="entry name" value="WWE"/>
    <property type="match status" value="1"/>
</dbReference>
<evidence type="ECO:0000256" key="4">
    <source>
        <dbReference type="ARBA" id="ARBA00023027"/>
    </source>
</evidence>
<feature type="domain" description="Macro" evidence="9">
    <location>
        <begin position="129"/>
        <end position="301"/>
    </location>
</feature>
<comment type="subcellular location">
    <subcellularLocation>
        <location evidence="1">Nucleus</location>
    </subcellularLocation>
</comment>